<dbReference type="Proteomes" id="UP000623795">
    <property type="component" value="Unassembled WGS sequence"/>
</dbReference>
<feature type="transmembrane region" description="Helical" evidence="6">
    <location>
        <begin position="43"/>
        <end position="62"/>
    </location>
</feature>
<evidence type="ECO:0000256" key="6">
    <source>
        <dbReference type="SAM" id="Phobius"/>
    </source>
</evidence>
<feature type="transmembrane region" description="Helical" evidence="6">
    <location>
        <begin position="189"/>
        <end position="209"/>
    </location>
</feature>
<evidence type="ECO:0000256" key="2">
    <source>
        <dbReference type="ARBA" id="ARBA00022475"/>
    </source>
</evidence>
<evidence type="ECO:0000313" key="8">
    <source>
        <dbReference type="EMBL" id="NMG43290.1"/>
    </source>
</evidence>
<keyword evidence="3 6" id="KW-0812">Transmembrane</keyword>
<protein>
    <submittedName>
        <fullName evidence="8">EamA family transporter</fullName>
    </submittedName>
</protein>
<dbReference type="Gene3D" id="1.10.3730.20">
    <property type="match status" value="1"/>
</dbReference>
<keyword evidence="2" id="KW-1003">Cell membrane</keyword>
<feature type="transmembrane region" description="Helical" evidence="6">
    <location>
        <begin position="279"/>
        <end position="296"/>
    </location>
</feature>
<feature type="transmembrane region" description="Helical" evidence="6">
    <location>
        <begin position="159"/>
        <end position="177"/>
    </location>
</feature>
<feature type="domain" description="EamA" evidence="7">
    <location>
        <begin position="162"/>
        <end position="295"/>
    </location>
</feature>
<dbReference type="InterPro" id="IPR000620">
    <property type="entry name" value="EamA_dom"/>
</dbReference>
<feature type="transmembrane region" description="Helical" evidence="6">
    <location>
        <begin position="12"/>
        <end position="31"/>
    </location>
</feature>
<comment type="subcellular location">
    <subcellularLocation>
        <location evidence="1">Cell membrane</location>
        <topology evidence="1">Multi-pass membrane protein</topology>
    </subcellularLocation>
</comment>
<evidence type="ECO:0000256" key="5">
    <source>
        <dbReference type="ARBA" id="ARBA00023136"/>
    </source>
</evidence>
<keyword evidence="9" id="KW-1185">Reference proteome</keyword>
<evidence type="ECO:0000256" key="3">
    <source>
        <dbReference type="ARBA" id="ARBA00022692"/>
    </source>
</evidence>
<dbReference type="PANTHER" id="PTHR42920">
    <property type="entry name" value="OS03G0707200 PROTEIN-RELATED"/>
    <property type="match status" value="1"/>
</dbReference>
<feature type="domain" description="EamA" evidence="7">
    <location>
        <begin position="10"/>
        <end position="145"/>
    </location>
</feature>
<feature type="transmembrane region" description="Helical" evidence="6">
    <location>
        <begin position="131"/>
        <end position="147"/>
    </location>
</feature>
<evidence type="ECO:0000259" key="7">
    <source>
        <dbReference type="Pfam" id="PF00892"/>
    </source>
</evidence>
<name>A0ABX1PXE3_9RHOO</name>
<dbReference type="SUPFAM" id="SSF103481">
    <property type="entry name" value="Multidrug resistance efflux transporter EmrE"/>
    <property type="match status" value="2"/>
</dbReference>
<evidence type="ECO:0000256" key="1">
    <source>
        <dbReference type="ARBA" id="ARBA00004651"/>
    </source>
</evidence>
<dbReference type="Pfam" id="PF00892">
    <property type="entry name" value="EamA"/>
    <property type="match status" value="2"/>
</dbReference>
<sequence>MSGRASPNRTGLLFATLGAVGFSFKAIFVKLAYRYGVDAETLLALRMGLSLPFFLVMGLVADRRATHRLGGGDWLWMVALGFSGYYLSSYLDFLGLRYITAALERLILFLYPTLVILLSALFLAKPIGRRTLAALALCYAGIGLAVGHDLHVAGEARDVAMGGALVFASALFYALYLMGNGQVVGRLGAMRVTAFATSVACVLCIGQFLVLRPVSALDLPWQVYALGAAMALMSTVAPVWLVSEAIRRLGAGPVSLMGSLGPVVTIFLGWLLLDEALGVSQLAGAALVIAGVLVMARR</sequence>
<comment type="caution">
    <text evidence="8">The sequence shown here is derived from an EMBL/GenBank/DDBJ whole genome shotgun (WGS) entry which is preliminary data.</text>
</comment>
<reference evidence="8 9" key="1">
    <citation type="submission" date="2019-12" db="EMBL/GenBank/DDBJ databases">
        <title>Comparative genomics gives insights into the taxonomy of the Azoarcus-Aromatoleum group and reveals separate origins of nif in the plant-associated Azoarcus and non-plant-associated Aromatoleum sub-groups.</title>
        <authorList>
            <person name="Lafos M."/>
            <person name="Maluk M."/>
            <person name="Batista M."/>
            <person name="Junghare M."/>
            <person name="Carmona M."/>
            <person name="Faoro H."/>
            <person name="Cruz L.M."/>
            <person name="Battistoni F."/>
            <person name="De Souza E."/>
            <person name="Pedrosa F."/>
            <person name="Chen W.-M."/>
            <person name="Poole P.S."/>
            <person name="Dixon R.A."/>
            <person name="James E.K."/>
        </authorList>
    </citation>
    <scope>NUCLEOTIDE SEQUENCE [LARGE SCALE GENOMIC DNA]</scope>
    <source>
        <strain evidence="8 9">Td21</strain>
    </source>
</reference>
<dbReference type="InterPro" id="IPR037185">
    <property type="entry name" value="EmrE-like"/>
</dbReference>
<feature type="transmembrane region" description="Helical" evidence="6">
    <location>
        <begin position="221"/>
        <end position="242"/>
    </location>
</feature>
<dbReference type="EMBL" id="WTVN01000006">
    <property type="protein sequence ID" value="NMG43290.1"/>
    <property type="molecule type" value="Genomic_DNA"/>
</dbReference>
<keyword evidence="5 6" id="KW-0472">Membrane</keyword>
<evidence type="ECO:0000256" key="4">
    <source>
        <dbReference type="ARBA" id="ARBA00022989"/>
    </source>
</evidence>
<gene>
    <name evidence="8" type="ORF">GPA22_06035</name>
</gene>
<organism evidence="8 9">
    <name type="scientific">Aromatoleum toluvorans</name>
    <dbReference type="NCBI Taxonomy" id="92002"/>
    <lineage>
        <taxon>Bacteria</taxon>
        <taxon>Pseudomonadati</taxon>
        <taxon>Pseudomonadota</taxon>
        <taxon>Betaproteobacteria</taxon>
        <taxon>Rhodocyclales</taxon>
        <taxon>Rhodocyclaceae</taxon>
        <taxon>Aromatoleum</taxon>
    </lineage>
</organism>
<feature type="transmembrane region" description="Helical" evidence="6">
    <location>
        <begin position="106"/>
        <end position="124"/>
    </location>
</feature>
<accession>A0ABX1PXE3</accession>
<dbReference type="InterPro" id="IPR051258">
    <property type="entry name" value="Diverse_Substrate_Transporter"/>
</dbReference>
<feature type="transmembrane region" description="Helical" evidence="6">
    <location>
        <begin position="74"/>
        <end position="94"/>
    </location>
</feature>
<dbReference type="PANTHER" id="PTHR42920:SF5">
    <property type="entry name" value="EAMA DOMAIN-CONTAINING PROTEIN"/>
    <property type="match status" value="1"/>
</dbReference>
<evidence type="ECO:0000313" key="9">
    <source>
        <dbReference type="Proteomes" id="UP000623795"/>
    </source>
</evidence>
<proteinExistence type="predicted"/>
<keyword evidence="4 6" id="KW-1133">Transmembrane helix</keyword>
<feature type="transmembrane region" description="Helical" evidence="6">
    <location>
        <begin position="254"/>
        <end position="273"/>
    </location>
</feature>